<gene>
    <name evidence="3" type="ORF">UFOVP1603_25</name>
    <name evidence="2" type="ORF">UFOVP833_63</name>
</gene>
<evidence type="ECO:0000313" key="2">
    <source>
        <dbReference type="EMBL" id="CAB4165452.1"/>
    </source>
</evidence>
<accession>A0A6J5SSU6</accession>
<dbReference type="EMBL" id="LR797475">
    <property type="protein sequence ID" value="CAB4218310.1"/>
    <property type="molecule type" value="Genomic_DNA"/>
</dbReference>
<proteinExistence type="predicted"/>
<reference evidence="3" key="1">
    <citation type="submission" date="2020-05" db="EMBL/GenBank/DDBJ databases">
        <authorList>
            <person name="Chiriac C."/>
            <person name="Salcher M."/>
            <person name="Ghai R."/>
            <person name="Kavagutti S V."/>
        </authorList>
    </citation>
    <scope>NUCLEOTIDE SEQUENCE</scope>
</reference>
<feature type="compositionally biased region" description="Low complexity" evidence="1">
    <location>
        <begin position="342"/>
        <end position="351"/>
    </location>
</feature>
<feature type="compositionally biased region" description="Polar residues" evidence="1">
    <location>
        <begin position="324"/>
        <end position="337"/>
    </location>
</feature>
<evidence type="ECO:0000256" key="1">
    <source>
        <dbReference type="SAM" id="MobiDB-lite"/>
    </source>
</evidence>
<organism evidence="3">
    <name type="scientific">uncultured Caudovirales phage</name>
    <dbReference type="NCBI Taxonomy" id="2100421"/>
    <lineage>
        <taxon>Viruses</taxon>
        <taxon>Duplodnaviria</taxon>
        <taxon>Heunggongvirae</taxon>
        <taxon>Uroviricota</taxon>
        <taxon>Caudoviricetes</taxon>
        <taxon>Peduoviridae</taxon>
        <taxon>Maltschvirus</taxon>
        <taxon>Maltschvirus maltsch</taxon>
    </lineage>
</organism>
<protein>
    <submittedName>
        <fullName evidence="3">Uncharacterized protein</fullName>
    </submittedName>
</protein>
<name>A0A6J5SSU6_9CAUD</name>
<dbReference type="EMBL" id="LR796770">
    <property type="protein sequence ID" value="CAB4165452.1"/>
    <property type="molecule type" value="Genomic_DNA"/>
</dbReference>
<feature type="compositionally biased region" description="Basic and acidic residues" evidence="1">
    <location>
        <begin position="18"/>
        <end position="69"/>
    </location>
</feature>
<feature type="region of interest" description="Disordered" evidence="1">
    <location>
        <begin position="16"/>
        <end position="69"/>
    </location>
</feature>
<evidence type="ECO:0000313" key="3">
    <source>
        <dbReference type="EMBL" id="CAB4218310.1"/>
    </source>
</evidence>
<feature type="region of interest" description="Disordered" evidence="1">
    <location>
        <begin position="306"/>
        <end position="351"/>
    </location>
</feature>
<sequence length="351" mass="38065">MAEVAEKTETVFDIARAAADELERPDVVERQEPTETEAQRADRVRDEQGRFAKTEAERAAKVEKPKDARPTLKLREGAAENAPAIVAAPTGETPAAVEKVGPPQAWGGLAKVKWDRLPVDVQKEIATRETEREKAVSDLLPVRELLDVNREFLVNEAGSLPGAVQQLVAFAKMSVEKPTDLILHIARAKGIDLAALVNGQRQPAQQQPQDIETIISRAVEQRLQPYVAQTEQQQNQQLLSTISQFAADPARPFFNDVRMDMGHLLKTGQAGSMEEAYEKATWANPTIRAHLLQQTTEAAEAQRKVAADKARQAAGASLRGSPLPNGTTGGKPSSSSVHDAVRAAFAEAEGA</sequence>